<dbReference type="Pfam" id="PF03401">
    <property type="entry name" value="TctC"/>
    <property type="match status" value="1"/>
</dbReference>
<dbReference type="PIRSF" id="PIRSF017082">
    <property type="entry name" value="YflP"/>
    <property type="match status" value="1"/>
</dbReference>
<evidence type="ECO:0000256" key="2">
    <source>
        <dbReference type="SAM" id="SignalP"/>
    </source>
</evidence>
<keyword evidence="4" id="KW-1185">Reference proteome</keyword>
<protein>
    <submittedName>
        <fullName evidence="3">Tripartite tricarboxylate transporter substrate binding protein</fullName>
    </submittedName>
</protein>
<evidence type="ECO:0000256" key="1">
    <source>
        <dbReference type="ARBA" id="ARBA00006987"/>
    </source>
</evidence>
<feature type="signal peptide" evidence="2">
    <location>
        <begin position="1"/>
        <end position="19"/>
    </location>
</feature>
<keyword evidence="2" id="KW-0732">Signal</keyword>
<organism evidence="3 4">
    <name type="scientific">Parapusillimonas granuli</name>
    <dbReference type="NCBI Taxonomy" id="380911"/>
    <lineage>
        <taxon>Bacteria</taxon>
        <taxon>Pseudomonadati</taxon>
        <taxon>Pseudomonadota</taxon>
        <taxon>Betaproteobacteria</taxon>
        <taxon>Burkholderiales</taxon>
        <taxon>Alcaligenaceae</taxon>
        <taxon>Parapusillimonas</taxon>
    </lineage>
</organism>
<reference evidence="3 4" key="1">
    <citation type="submission" date="2020-07" db="EMBL/GenBank/DDBJ databases">
        <title>Taxonomic revisions and descriptions of new bacterial species based on genomic comparisons in the high-G+C-content subgroup of the family Alcaligenaceae.</title>
        <authorList>
            <person name="Szabo A."/>
            <person name="Felfoldi T."/>
        </authorList>
    </citation>
    <scope>NUCLEOTIDE SEQUENCE [LARGE SCALE GENOMIC DNA]</scope>
    <source>
        <strain evidence="3 4">LMG 24012</strain>
    </source>
</reference>
<dbReference type="InterPro" id="IPR042100">
    <property type="entry name" value="Bug_dom1"/>
</dbReference>
<comment type="caution">
    <text evidence="3">The sequence shown here is derived from an EMBL/GenBank/DDBJ whole genome shotgun (WGS) entry which is preliminary data.</text>
</comment>
<accession>A0A853FW65</accession>
<evidence type="ECO:0000313" key="4">
    <source>
        <dbReference type="Proteomes" id="UP000559809"/>
    </source>
</evidence>
<dbReference type="EMBL" id="JACCEM010000006">
    <property type="protein sequence ID" value="NYT50235.1"/>
    <property type="molecule type" value="Genomic_DNA"/>
</dbReference>
<dbReference type="Proteomes" id="UP000559809">
    <property type="component" value="Unassembled WGS sequence"/>
</dbReference>
<dbReference type="PANTHER" id="PTHR42928">
    <property type="entry name" value="TRICARBOXYLATE-BINDING PROTEIN"/>
    <property type="match status" value="1"/>
</dbReference>
<dbReference type="PANTHER" id="PTHR42928:SF5">
    <property type="entry name" value="BLR1237 PROTEIN"/>
    <property type="match status" value="1"/>
</dbReference>
<evidence type="ECO:0000313" key="3">
    <source>
        <dbReference type="EMBL" id="NYT50235.1"/>
    </source>
</evidence>
<dbReference type="CDD" id="cd07012">
    <property type="entry name" value="PBP2_Bug_TTT"/>
    <property type="match status" value="1"/>
</dbReference>
<comment type="similarity">
    <text evidence="1">Belongs to the UPF0065 (bug) family.</text>
</comment>
<feature type="chain" id="PRO_5032273763" evidence="2">
    <location>
        <begin position="20"/>
        <end position="320"/>
    </location>
</feature>
<sequence length="320" mass="33266">MKAAIIASALTLGPGSALAQENPLRNKTINISVGFGAGGAMDLTARVIGDALGKNLGNTVVVQNKPGAGGNLATDQLVKAAPDGTHLMLGGYNNALAPSLYKNLNHDPLKDLEPIGRAVTTVSVLVVKPSLGVKTTKELIELAKKNPGNLAYSSSGVGTSGHLAAEMLASMAGVKFLHVPYKGSPEQLSSLFGDQAAFSFIVLSQAVPQIAAGKLVGLAVSGPKRDAQLPNVPTVAESGYPEYEHVQWYAIFGPKGIPKNTVRFLNQEINQALAAPEVAKQLRDRGLEPAPSTPEELGELLKSETAVFAGIAKKANIQPQ</sequence>
<proteinExistence type="inferred from homology"/>
<dbReference type="RefSeq" id="WP_180155969.1">
    <property type="nucleotide sequence ID" value="NZ_JACCEM010000006.1"/>
</dbReference>
<dbReference type="Gene3D" id="3.40.190.10">
    <property type="entry name" value="Periplasmic binding protein-like II"/>
    <property type="match status" value="1"/>
</dbReference>
<dbReference type="Gene3D" id="3.40.190.150">
    <property type="entry name" value="Bordetella uptake gene, domain 1"/>
    <property type="match status" value="1"/>
</dbReference>
<dbReference type="InterPro" id="IPR005064">
    <property type="entry name" value="BUG"/>
</dbReference>
<name>A0A853FW65_9BURK</name>
<gene>
    <name evidence="3" type="ORF">H0A72_13025</name>
</gene>
<dbReference type="SUPFAM" id="SSF53850">
    <property type="entry name" value="Periplasmic binding protein-like II"/>
    <property type="match status" value="1"/>
</dbReference>
<dbReference type="AlphaFoldDB" id="A0A853FW65"/>